<reference evidence="1 2" key="1">
    <citation type="submission" date="2022-03" db="EMBL/GenBank/DDBJ databases">
        <title>Novel taxa within the pig intestine.</title>
        <authorList>
            <person name="Wylensek D."/>
            <person name="Bishof K."/>
            <person name="Afrizal A."/>
            <person name="Clavel T."/>
        </authorList>
    </citation>
    <scope>NUCLEOTIDE SEQUENCE [LARGE SCALE GENOMIC DNA]</scope>
    <source>
        <strain evidence="1 2">Cla-KB-P134</strain>
    </source>
</reference>
<name>A0ABU4WMF2_9FIRM</name>
<dbReference type="EMBL" id="JALBUS010000004">
    <property type="protein sequence ID" value="MDX8416953.1"/>
    <property type="molecule type" value="Genomic_DNA"/>
</dbReference>
<evidence type="ECO:0000313" key="1">
    <source>
        <dbReference type="EMBL" id="MDX8416953.1"/>
    </source>
</evidence>
<organism evidence="1 2">
    <name type="scientific">Absicoccus intestinalis</name>
    <dbReference type="NCBI Taxonomy" id="2926319"/>
    <lineage>
        <taxon>Bacteria</taxon>
        <taxon>Bacillati</taxon>
        <taxon>Bacillota</taxon>
        <taxon>Erysipelotrichia</taxon>
        <taxon>Erysipelotrichales</taxon>
        <taxon>Erysipelotrichaceae</taxon>
        <taxon>Absicoccus</taxon>
    </lineage>
</organism>
<accession>A0ABU4WMF2</accession>
<dbReference type="RefSeq" id="WP_320325265.1">
    <property type="nucleotide sequence ID" value="NZ_JALBUS010000004.1"/>
</dbReference>
<evidence type="ECO:0008006" key="3">
    <source>
        <dbReference type="Google" id="ProtNLM"/>
    </source>
</evidence>
<sequence length="316" mass="35494">MYRINLSNHEENITIPLMQYDSNYEVRIAVEENLKYKTVYVDVETSLGNVLHCPADTIDDRIVRFWVDTQISWKAGKYKAQIIVYNQDDLTKVVSYYPVILEISPSVKTHYDDPYETAKAEVDKLINEGYKWAESWAHGETGKRDGENTDNAKYWSTISNSWAKGGTGRRVGEDTDNAKYYSEIAKSEYKKIEDTTEAKLSARISALETGKETESIVIGTIDHEMNCYPTVDLYLFDGGAGCSSVENVTCGGTSLVHVMCSYEHTDMNHTKVSASPKVLVDSNGVSLTVDQINKVRNGQYAVVFKDSVRTGALILR</sequence>
<comment type="caution">
    <text evidence="1">The sequence shown here is derived from an EMBL/GenBank/DDBJ whole genome shotgun (WGS) entry which is preliminary data.</text>
</comment>
<protein>
    <recommendedName>
        <fullName evidence="3">DUF2479 domain-containing protein</fullName>
    </recommendedName>
</protein>
<dbReference type="Proteomes" id="UP001285244">
    <property type="component" value="Unassembled WGS sequence"/>
</dbReference>
<keyword evidence="2" id="KW-1185">Reference proteome</keyword>
<proteinExistence type="predicted"/>
<evidence type="ECO:0000313" key="2">
    <source>
        <dbReference type="Proteomes" id="UP001285244"/>
    </source>
</evidence>
<gene>
    <name evidence="1" type="ORF">MOZ64_03735</name>
</gene>